<dbReference type="OrthoDB" id="3176171at2759"/>
<comment type="caution">
    <text evidence="3">The sequence shown here is derived from an EMBL/GenBank/DDBJ whole genome shotgun (WGS) entry which is preliminary data.</text>
</comment>
<name>A0A9Q0N7X9_9DIPT</name>
<feature type="compositionally biased region" description="Polar residues" evidence="2">
    <location>
        <begin position="181"/>
        <end position="194"/>
    </location>
</feature>
<sequence length="224" mass="25954">MALKQELVDTRDEHNRDRRELEMTQNELIKELKRLLLIIDNFVPAQVKARLYTQSRYDDEQEEWTLTNVFSEDAPVRRPVSVPTRRRPVSEYALQKIKHNETDAMRFKGENIISYELDMPLRTTYDYKNPKVSAKLQDVLAEAMRTEDVIDITDQTTSSAENMRSRLDKIIKRNIVQETETADKSSIPNGITRTKSSRPEASKRLVSAKKPSSAYPKARGLITK</sequence>
<feature type="coiled-coil region" evidence="1">
    <location>
        <begin position="4"/>
        <end position="31"/>
    </location>
</feature>
<gene>
    <name evidence="3" type="primary">Klp68D_1</name>
    <name evidence="3" type="ORF">Bhyg_00550</name>
</gene>
<evidence type="ECO:0000313" key="3">
    <source>
        <dbReference type="EMBL" id="KAJ6645345.1"/>
    </source>
</evidence>
<evidence type="ECO:0000313" key="4">
    <source>
        <dbReference type="Proteomes" id="UP001151699"/>
    </source>
</evidence>
<keyword evidence="4" id="KW-1185">Reference proteome</keyword>
<organism evidence="3 4">
    <name type="scientific">Pseudolycoriella hygida</name>
    <dbReference type="NCBI Taxonomy" id="35572"/>
    <lineage>
        <taxon>Eukaryota</taxon>
        <taxon>Metazoa</taxon>
        <taxon>Ecdysozoa</taxon>
        <taxon>Arthropoda</taxon>
        <taxon>Hexapoda</taxon>
        <taxon>Insecta</taxon>
        <taxon>Pterygota</taxon>
        <taxon>Neoptera</taxon>
        <taxon>Endopterygota</taxon>
        <taxon>Diptera</taxon>
        <taxon>Nematocera</taxon>
        <taxon>Sciaroidea</taxon>
        <taxon>Sciaridae</taxon>
        <taxon>Pseudolycoriella</taxon>
    </lineage>
</organism>
<dbReference type="EMBL" id="WJQU01000001">
    <property type="protein sequence ID" value="KAJ6645345.1"/>
    <property type="molecule type" value="Genomic_DNA"/>
</dbReference>
<protein>
    <submittedName>
        <fullName evidence="3">Kinesin-like protein Klp68D</fullName>
    </submittedName>
</protein>
<accession>A0A9Q0N7X9</accession>
<reference evidence="3" key="1">
    <citation type="submission" date="2022-07" db="EMBL/GenBank/DDBJ databases">
        <authorList>
            <person name="Trinca V."/>
            <person name="Uliana J.V.C."/>
            <person name="Torres T.T."/>
            <person name="Ward R.J."/>
            <person name="Monesi N."/>
        </authorList>
    </citation>
    <scope>NUCLEOTIDE SEQUENCE</scope>
    <source>
        <strain evidence="3">HSMRA1968</strain>
        <tissue evidence="3">Whole embryos</tissue>
    </source>
</reference>
<proteinExistence type="predicted"/>
<dbReference type="AlphaFoldDB" id="A0A9Q0N7X9"/>
<evidence type="ECO:0000256" key="2">
    <source>
        <dbReference type="SAM" id="MobiDB-lite"/>
    </source>
</evidence>
<evidence type="ECO:0000256" key="1">
    <source>
        <dbReference type="SAM" id="Coils"/>
    </source>
</evidence>
<feature type="region of interest" description="Disordered" evidence="2">
    <location>
        <begin position="181"/>
        <end position="224"/>
    </location>
</feature>
<dbReference type="Proteomes" id="UP001151699">
    <property type="component" value="Chromosome A"/>
</dbReference>
<keyword evidence="1" id="KW-0175">Coiled coil</keyword>